<dbReference type="AlphaFoldDB" id="A0A9X1MPV2"/>
<dbReference type="Gene3D" id="1.10.3210.10">
    <property type="entry name" value="Hypothetical protein af1432"/>
    <property type="match status" value="1"/>
</dbReference>
<name>A0A9X1MPV2_9BACT</name>
<dbReference type="EMBL" id="JAJKFT010000010">
    <property type="protein sequence ID" value="MCC9630526.1"/>
    <property type="molecule type" value="Genomic_DNA"/>
</dbReference>
<dbReference type="SMART" id="SM00448">
    <property type="entry name" value="REC"/>
    <property type="match status" value="1"/>
</dbReference>
<dbReference type="CDD" id="cd00077">
    <property type="entry name" value="HDc"/>
    <property type="match status" value="1"/>
</dbReference>
<dbReference type="Pfam" id="PF13487">
    <property type="entry name" value="HD_5"/>
    <property type="match status" value="1"/>
</dbReference>
<evidence type="ECO:0000313" key="4">
    <source>
        <dbReference type="EMBL" id="MCC9630526.1"/>
    </source>
</evidence>
<dbReference type="InterPro" id="IPR003607">
    <property type="entry name" value="HD/PDEase_dom"/>
</dbReference>
<dbReference type="InterPro" id="IPR052020">
    <property type="entry name" value="Cyclic_di-GMP/3'3'-cGAMP_PDE"/>
</dbReference>
<dbReference type="Pfam" id="PF00072">
    <property type="entry name" value="Response_reg"/>
    <property type="match status" value="1"/>
</dbReference>
<dbReference type="InterPro" id="IPR001789">
    <property type="entry name" value="Sig_transdc_resp-reg_receiver"/>
</dbReference>
<dbReference type="GO" id="GO:0000160">
    <property type="term" value="P:phosphorelay signal transduction system"/>
    <property type="evidence" value="ECO:0007669"/>
    <property type="project" value="InterPro"/>
</dbReference>
<feature type="domain" description="HD-GYP" evidence="3">
    <location>
        <begin position="155"/>
        <end position="352"/>
    </location>
</feature>
<dbReference type="SMART" id="SM00471">
    <property type="entry name" value="HDc"/>
    <property type="match status" value="1"/>
</dbReference>
<keyword evidence="1" id="KW-0597">Phosphoprotein</keyword>
<dbReference type="InterPro" id="IPR037522">
    <property type="entry name" value="HD_GYP_dom"/>
</dbReference>
<reference evidence="4" key="1">
    <citation type="submission" date="2021-11" db="EMBL/GenBank/DDBJ databases">
        <title>Genome sequence.</title>
        <authorList>
            <person name="Sun Q."/>
        </authorList>
    </citation>
    <scope>NUCLEOTIDE SEQUENCE</scope>
    <source>
        <strain evidence="4">JC732</strain>
    </source>
</reference>
<feature type="modified residue" description="4-aspartylphosphate" evidence="1">
    <location>
        <position position="63"/>
    </location>
</feature>
<evidence type="ECO:0000313" key="5">
    <source>
        <dbReference type="Proteomes" id="UP001139103"/>
    </source>
</evidence>
<keyword evidence="5" id="KW-1185">Reference proteome</keyword>
<dbReference type="PROSITE" id="PS50110">
    <property type="entry name" value="RESPONSE_REGULATORY"/>
    <property type="match status" value="1"/>
</dbReference>
<evidence type="ECO:0000256" key="1">
    <source>
        <dbReference type="PROSITE-ProRule" id="PRU00169"/>
    </source>
</evidence>
<dbReference type="SUPFAM" id="SSF52172">
    <property type="entry name" value="CheY-like"/>
    <property type="match status" value="1"/>
</dbReference>
<comment type="caution">
    <text evidence="4">The sequence shown here is derived from an EMBL/GenBank/DDBJ whole genome shotgun (WGS) entry which is preliminary data.</text>
</comment>
<organism evidence="4 5">
    <name type="scientific">Blastopirellula sediminis</name>
    <dbReference type="NCBI Taxonomy" id="2894196"/>
    <lineage>
        <taxon>Bacteria</taxon>
        <taxon>Pseudomonadati</taxon>
        <taxon>Planctomycetota</taxon>
        <taxon>Planctomycetia</taxon>
        <taxon>Pirellulales</taxon>
        <taxon>Pirellulaceae</taxon>
        <taxon>Blastopirellula</taxon>
    </lineage>
</organism>
<accession>A0A9X1MPV2</accession>
<evidence type="ECO:0000259" key="2">
    <source>
        <dbReference type="PROSITE" id="PS50110"/>
    </source>
</evidence>
<proteinExistence type="predicted"/>
<sequence length="368" mass="41130">MSICPPIHEARRAKILVVDDHEPVRGLIVRWLHQDGHEVLQAGSVEEAERILHTQAVDVVTSDIKMPGCSGGDWAPKVSQRFPEMGILMISACEDTRLAIRTLTQGAWGYLIKPIAKEELTFQIGRMIERRNFLIAAKEMTQRLKETVRWQTQMLRESHQETIERLISASMVRDDETGEHIRRIGILSAIVAETMGWSASEVDSLRLAAPMHDIGKVGIPDSILRKPGPLSHEEYEVMKTHTTIGAKILAHSNLPMIQMAETIALCHHERWDGSGYPNGLSDVEIPLAARIVAVVDVYDALTHDRVYRSALPVDVAILEIQRGAASHFDPTIVEAFRECWPRFESEVEKFVTPEVGEPALSSPVPMSP</sequence>
<gene>
    <name evidence="4" type="ORF">LOC68_19190</name>
</gene>
<dbReference type="Gene3D" id="3.40.50.2300">
    <property type="match status" value="1"/>
</dbReference>
<dbReference type="PANTHER" id="PTHR45228">
    <property type="entry name" value="CYCLIC DI-GMP PHOSPHODIESTERASE TM_0186-RELATED"/>
    <property type="match status" value="1"/>
</dbReference>
<feature type="domain" description="Response regulatory" evidence="2">
    <location>
        <begin position="14"/>
        <end position="128"/>
    </location>
</feature>
<evidence type="ECO:0000259" key="3">
    <source>
        <dbReference type="PROSITE" id="PS51832"/>
    </source>
</evidence>
<protein>
    <submittedName>
        <fullName evidence="4">Response regulator</fullName>
    </submittedName>
</protein>
<dbReference type="PROSITE" id="PS51832">
    <property type="entry name" value="HD_GYP"/>
    <property type="match status" value="1"/>
</dbReference>
<dbReference type="InterPro" id="IPR011006">
    <property type="entry name" value="CheY-like_superfamily"/>
</dbReference>
<dbReference type="Proteomes" id="UP001139103">
    <property type="component" value="Unassembled WGS sequence"/>
</dbReference>
<dbReference type="RefSeq" id="WP_230221740.1">
    <property type="nucleotide sequence ID" value="NZ_JAJKFT010000010.1"/>
</dbReference>
<dbReference type="CDD" id="cd00156">
    <property type="entry name" value="REC"/>
    <property type="match status" value="1"/>
</dbReference>
<dbReference type="SUPFAM" id="SSF109604">
    <property type="entry name" value="HD-domain/PDEase-like"/>
    <property type="match status" value="1"/>
</dbReference>